<dbReference type="Proteomes" id="UP000185812">
    <property type="component" value="Unassembled WGS sequence"/>
</dbReference>
<keyword evidence="2" id="KW-1185">Reference proteome</keyword>
<gene>
    <name evidence="1" type="ORF">SAMN04488087_1654</name>
</gene>
<reference evidence="2" key="1">
    <citation type="submission" date="2016-11" db="EMBL/GenBank/DDBJ databases">
        <authorList>
            <person name="Varghese N."/>
            <person name="Submissions S."/>
        </authorList>
    </citation>
    <scope>NUCLEOTIDE SEQUENCE [LARGE SCALE GENOMIC DNA]</scope>
    <source>
        <strain evidence="2">DSM 22212</strain>
    </source>
</reference>
<sequence>MWGLLRVFKVDEGSVTIGFNRTDAAEKAYYHVISGAGRSRTIRDFLGLTDEEVARVADVVARGIRLEL</sequence>
<accession>A0A1M6UD64</accession>
<proteinExistence type="predicted"/>
<evidence type="ECO:0000313" key="1">
    <source>
        <dbReference type="EMBL" id="SHK67113.1"/>
    </source>
</evidence>
<dbReference type="EMBL" id="FRAU01000005">
    <property type="protein sequence ID" value="SHK67113.1"/>
    <property type="molecule type" value="Genomic_DNA"/>
</dbReference>
<dbReference type="RefSeq" id="WP_072715502.1">
    <property type="nucleotide sequence ID" value="NZ_FRAU01000005.1"/>
</dbReference>
<organism evidence="1 2">
    <name type="scientific">Rhodothermus profundi</name>
    <dbReference type="NCBI Taxonomy" id="633813"/>
    <lineage>
        <taxon>Bacteria</taxon>
        <taxon>Pseudomonadati</taxon>
        <taxon>Rhodothermota</taxon>
        <taxon>Rhodothermia</taxon>
        <taxon>Rhodothermales</taxon>
        <taxon>Rhodothermaceae</taxon>
        <taxon>Rhodothermus</taxon>
    </lineage>
</organism>
<name>A0A1M6UD64_9BACT</name>
<dbReference type="AlphaFoldDB" id="A0A1M6UD64"/>
<protein>
    <submittedName>
        <fullName evidence="1">Uncharacterized protein</fullName>
    </submittedName>
</protein>
<evidence type="ECO:0000313" key="2">
    <source>
        <dbReference type="Proteomes" id="UP000185812"/>
    </source>
</evidence>